<feature type="compositionally biased region" description="Low complexity" evidence="1">
    <location>
        <begin position="59"/>
        <end position="76"/>
    </location>
</feature>
<dbReference type="RefSeq" id="WP_085151130.1">
    <property type="nucleotide sequence ID" value="NZ_AP022612.1"/>
</dbReference>
<dbReference type="Pfam" id="PF14230">
    <property type="entry name" value="DUF4333"/>
    <property type="match status" value="1"/>
</dbReference>
<feature type="compositionally biased region" description="Polar residues" evidence="1">
    <location>
        <begin position="46"/>
        <end position="56"/>
    </location>
</feature>
<feature type="transmembrane region" description="Helical" evidence="2">
    <location>
        <begin position="173"/>
        <end position="194"/>
    </location>
</feature>
<accession>A0A7I7XWV4</accession>
<keyword evidence="4" id="KW-1185">Reference proteome</keyword>
<dbReference type="EMBL" id="AP022612">
    <property type="protein sequence ID" value="BBZ33790.1"/>
    <property type="molecule type" value="Genomic_DNA"/>
</dbReference>
<evidence type="ECO:0000256" key="2">
    <source>
        <dbReference type="SAM" id="Phobius"/>
    </source>
</evidence>
<name>A0A7I7XWV4_9MYCO</name>
<gene>
    <name evidence="3" type="ORF">MCNF_23950</name>
</gene>
<keyword evidence="2" id="KW-0812">Transmembrane</keyword>
<dbReference type="Proteomes" id="UP000466931">
    <property type="component" value="Chromosome"/>
</dbReference>
<keyword evidence="2" id="KW-1133">Transmembrane helix</keyword>
<feature type="compositionally biased region" description="Pro residues" evidence="1">
    <location>
        <begin position="1"/>
        <end position="10"/>
    </location>
</feature>
<evidence type="ECO:0000256" key="1">
    <source>
        <dbReference type="SAM" id="MobiDB-lite"/>
    </source>
</evidence>
<reference evidence="3" key="2">
    <citation type="submission" date="2020-02" db="EMBL/GenBank/DDBJ databases">
        <authorList>
            <person name="Matsumoto Y."/>
            <person name="Motooka D."/>
            <person name="Nakamura S."/>
        </authorList>
    </citation>
    <scope>NUCLEOTIDE SEQUENCE</scope>
    <source>
        <strain evidence="3">JCM 13671</strain>
    </source>
</reference>
<evidence type="ECO:0000313" key="3">
    <source>
        <dbReference type="EMBL" id="BBZ33790.1"/>
    </source>
</evidence>
<organism evidence="3 4">
    <name type="scientific">Mycolicibacterium confluentis</name>
    <dbReference type="NCBI Taxonomy" id="28047"/>
    <lineage>
        <taxon>Bacteria</taxon>
        <taxon>Bacillati</taxon>
        <taxon>Actinomycetota</taxon>
        <taxon>Actinomycetes</taxon>
        <taxon>Mycobacteriales</taxon>
        <taxon>Mycobacteriaceae</taxon>
        <taxon>Mycolicibacterium</taxon>
    </lineage>
</organism>
<reference evidence="3" key="1">
    <citation type="journal article" date="2019" name="Emerg. Microbes Infect.">
        <title>Comprehensive subspecies identification of 175 nontuberculous mycobacteria species based on 7547 genomic profiles.</title>
        <authorList>
            <person name="Matsumoto Y."/>
            <person name="Kinjo T."/>
            <person name="Motooka D."/>
            <person name="Nabeya D."/>
            <person name="Jung N."/>
            <person name="Uechi K."/>
            <person name="Horii T."/>
            <person name="Iida T."/>
            <person name="Fujita J."/>
            <person name="Nakamura S."/>
        </authorList>
    </citation>
    <scope>NUCLEOTIDE SEQUENCE [LARGE SCALE GENOMIC DNA]</scope>
    <source>
        <strain evidence="3">JCM 13671</strain>
    </source>
</reference>
<proteinExistence type="predicted"/>
<feature type="compositionally biased region" description="Pro residues" evidence="1">
    <location>
        <begin position="36"/>
        <end position="45"/>
    </location>
</feature>
<protein>
    <submittedName>
        <fullName evidence="3">Uncharacterized protein</fullName>
    </submittedName>
</protein>
<evidence type="ECO:0000313" key="4">
    <source>
        <dbReference type="Proteomes" id="UP000466931"/>
    </source>
</evidence>
<dbReference type="OrthoDB" id="3625154at2"/>
<dbReference type="AlphaFoldDB" id="A0A7I7XWV4"/>
<dbReference type="InterPro" id="IPR025637">
    <property type="entry name" value="DUF4333"/>
</dbReference>
<feature type="region of interest" description="Disordered" evidence="1">
    <location>
        <begin position="1"/>
        <end position="167"/>
    </location>
</feature>
<keyword evidence="2" id="KW-0472">Membrane</keyword>
<feature type="compositionally biased region" description="Low complexity" evidence="1">
    <location>
        <begin position="88"/>
        <end position="162"/>
    </location>
</feature>
<sequence length="278" mass="29641">MSGPQGPDPTQPWQGQGQDQPAGDSAEQPTTVTPGYQPPAAPPSGTPDQPTAQASGGWQPPAYTQQQYGQPQYGQPPSTPGYPAAPEYGQPQYGQPGQPQYAQPGQPQYGQPQYGQPGQPQYGQPQYGQPGQPQYGQPQYGQPGQYGQPPYGQYGQYGQPGPEDGSKKSVTTLTAILGAIVLVIIAAILVLGFWKPGFWVTTKLDINKAQAGVQQILSDEANGYGAKNVKDVKCNEGQNPKVKKGDTFTCEVSIDGTKRQVTVTFQDDKGTYEVGRPK</sequence>